<protein>
    <submittedName>
        <fullName evidence="2">Uncharacterized protein</fullName>
    </submittedName>
</protein>
<evidence type="ECO:0000313" key="2">
    <source>
        <dbReference type="EMBL" id="CBI19126.3"/>
    </source>
</evidence>
<gene>
    <name evidence="2" type="ordered locus">VIT_18s0001g04960</name>
</gene>
<dbReference type="EMBL" id="FN595227">
    <property type="protein sequence ID" value="CBI19126.3"/>
    <property type="molecule type" value="Genomic_DNA"/>
</dbReference>
<evidence type="ECO:0000256" key="1">
    <source>
        <dbReference type="SAM" id="Phobius"/>
    </source>
</evidence>
<keyword evidence="1" id="KW-0472">Membrane</keyword>
<accession>E0CRH2</accession>
<organism evidence="2 3">
    <name type="scientific">Vitis vinifera</name>
    <name type="common">Grape</name>
    <dbReference type="NCBI Taxonomy" id="29760"/>
    <lineage>
        <taxon>Eukaryota</taxon>
        <taxon>Viridiplantae</taxon>
        <taxon>Streptophyta</taxon>
        <taxon>Embryophyta</taxon>
        <taxon>Tracheophyta</taxon>
        <taxon>Spermatophyta</taxon>
        <taxon>Magnoliopsida</taxon>
        <taxon>eudicotyledons</taxon>
        <taxon>Gunneridae</taxon>
        <taxon>Pentapetalae</taxon>
        <taxon>rosids</taxon>
        <taxon>Vitales</taxon>
        <taxon>Vitaceae</taxon>
        <taxon>Viteae</taxon>
        <taxon>Vitis</taxon>
    </lineage>
</organism>
<dbReference type="InParanoid" id="E0CRH2"/>
<dbReference type="PaxDb" id="29760-VIT_18s0001g04960.t01"/>
<proteinExistence type="predicted"/>
<dbReference type="Proteomes" id="UP000009183">
    <property type="component" value="Chromosome 18"/>
</dbReference>
<keyword evidence="3" id="KW-1185">Reference proteome</keyword>
<keyword evidence="1" id="KW-0812">Transmembrane</keyword>
<evidence type="ECO:0000313" key="3">
    <source>
        <dbReference type="Proteomes" id="UP000009183"/>
    </source>
</evidence>
<dbReference type="HOGENOM" id="CLU_2547213_0_0_1"/>
<sequence>MILFVLSRINLRLNIAISAFLRISGMSNLQIWILGIDYANLVPLLVYAFIGNLKTQLYDRFVMLYLSLGTQIQEEQLTHKKCS</sequence>
<name>E0CRH2_VITVI</name>
<dbReference type="AlphaFoldDB" id="E0CRH2"/>
<keyword evidence="1" id="KW-1133">Transmembrane helix</keyword>
<reference evidence="3" key="1">
    <citation type="journal article" date="2007" name="Nature">
        <title>The grapevine genome sequence suggests ancestral hexaploidization in major angiosperm phyla.</title>
        <authorList>
            <consortium name="The French-Italian Public Consortium for Grapevine Genome Characterization."/>
            <person name="Jaillon O."/>
            <person name="Aury J.-M."/>
            <person name="Noel B."/>
            <person name="Policriti A."/>
            <person name="Clepet C."/>
            <person name="Casagrande A."/>
            <person name="Choisne N."/>
            <person name="Aubourg S."/>
            <person name="Vitulo N."/>
            <person name="Jubin C."/>
            <person name="Vezzi A."/>
            <person name="Legeai F."/>
            <person name="Hugueney P."/>
            <person name="Dasilva C."/>
            <person name="Horner D."/>
            <person name="Mica E."/>
            <person name="Jublot D."/>
            <person name="Poulain J."/>
            <person name="Bruyere C."/>
            <person name="Billault A."/>
            <person name="Segurens B."/>
            <person name="Gouyvenoux M."/>
            <person name="Ugarte E."/>
            <person name="Cattonaro F."/>
            <person name="Anthouard V."/>
            <person name="Vico V."/>
            <person name="Del Fabbro C."/>
            <person name="Alaux M."/>
            <person name="Di Gaspero G."/>
            <person name="Dumas V."/>
            <person name="Felice N."/>
            <person name="Paillard S."/>
            <person name="Juman I."/>
            <person name="Moroldo M."/>
            <person name="Scalabrin S."/>
            <person name="Canaguier A."/>
            <person name="Le Clainche I."/>
            <person name="Malacrida G."/>
            <person name="Durand E."/>
            <person name="Pesole G."/>
            <person name="Laucou V."/>
            <person name="Chatelet P."/>
            <person name="Merdinoglu D."/>
            <person name="Delledonne M."/>
            <person name="Pezzotti M."/>
            <person name="Lecharny A."/>
            <person name="Scarpelli C."/>
            <person name="Artiguenave F."/>
            <person name="Pe M.E."/>
            <person name="Valle G."/>
            <person name="Morgante M."/>
            <person name="Caboche M."/>
            <person name="Adam-Blondon A.-F."/>
            <person name="Weissenbach J."/>
            <person name="Quetier F."/>
            <person name="Wincker P."/>
        </authorList>
    </citation>
    <scope>NUCLEOTIDE SEQUENCE [LARGE SCALE GENOMIC DNA]</scope>
    <source>
        <strain evidence="3">cv. Pinot noir / PN40024</strain>
    </source>
</reference>
<feature type="transmembrane region" description="Helical" evidence="1">
    <location>
        <begin position="29"/>
        <end position="50"/>
    </location>
</feature>